<evidence type="ECO:0000313" key="10">
    <source>
        <dbReference type="EMBL" id="TQD26791.1"/>
    </source>
</evidence>
<keyword evidence="4" id="KW-0067">ATP-binding</keyword>
<keyword evidence="3" id="KW-0547">Nucleotide-binding</keyword>
<dbReference type="InterPro" id="IPR059000">
    <property type="entry name" value="ATPase_P-type_domA"/>
</dbReference>
<evidence type="ECO:0000256" key="4">
    <source>
        <dbReference type="ARBA" id="ARBA00022840"/>
    </source>
</evidence>
<dbReference type="Pfam" id="PF00122">
    <property type="entry name" value="E1-E2_ATPase"/>
    <property type="match status" value="1"/>
</dbReference>
<keyword evidence="2 8" id="KW-0812">Transmembrane</keyword>
<dbReference type="SUPFAM" id="SSF81653">
    <property type="entry name" value="Calcium ATPase, transduction domain A"/>
    <property type="match status" value="1"/>
</dbReference>
<dbReference type="Gene3D" id="1.20.1110.10">
    <property type="entry name" value="Calcium-transporting ATPase, transmembrane domain"/>
    <property type="match status" value="1"/>
</dbReference>
<feature type="transmembrane region" description="Helical" evidence="8">
    <location>
        <begin position="759"/>
        <end position="778"/>
    </location>
</feature>
<dbReference type="Pfam" id="PF13246">
    <property type="entry name" value="Cation_ATPase"/>
    <property type="match status" value="1"/>
</dbReference>
<evidence type="ECO:0000256" key="1">
    <source>
        <dbReference type="ARBA" id="ARBA00004141"/>
    </source>
</evidence>
<feature type="transmembrane region" description="Helical" evidence="8">
    <location>
        <begin position="790"/>
        <end position="809"/>
    </location>
</feature>
<feature type="transmembrane region" description="Helical" evidence="8">
    <location>
        <begin position="223"/>
        <end position="245"/>
    </location>
</feature>
<dbReference type="SMART" id="SM00831">
    <property type="entry name" value="Cation_ATPase_N"/>
    <property type="match status" value="1"/>
</dbReference>
<dbReference type="Gene3D" id="2.70.150.10">
    <property type="entry name" value="Calcium-transporting ATPase, cytoplasmic transduction domain A"/>
    <property type="match status" value="1"/>
</dbReference>
<dbReference type="SFLD" id="SFLDG00002">
    <property type="entry name" value="C1.7:_P-type_atpase_like"/>
    <property type="match status" value="1"/>
</dbReference>
<keyword evidence="5" id="KW-1278">Translocase</keyword>
<dbReference type="OrthoDB" id="8588at2157"/>
<evidence type="ECO:0000256" key="6">
    <source>
        <dbReference type="ARBA" id="ARBA00022989"/>
    </source>
</evidence>
<feature type="transmembrane region" description="Helical" evidence="8">
    <location>
        <begin position="821"/>
        <end position="841"/>
    </location>
</feature>
<name>A0A7Z8KPS5_9EURY</name>
<dbReference type="Pfam" id="PF00690">
    <property type="entry name" value="Cation_ATPase_N"/>
    <property type="match status" value="1"/>
</dbReference>
<dbReference type="InterPro" id="IPR004014">
    <property type="entry name" value="ATPase_P-typ_cation-transptr_N"/>
</dbReference>
<keyword evidence="6 8" id="KW-1133">Transmembrane helix</keyword>
<evidence type="ECO:0000256" key="8">
    <source>
        <dbReference type="SAM" id="Phobius"/>
    </source>
</evidence>
<dbReference type="EMBL" id="VIAQ01000011">
    <property type="protein sequence ID" value="TQD26791.1"/>
    <property type="molecule type" value="Genomic_DNA"/>
</dbReference>
<dbReference type="NCBIfam" id="TIGR01494">
    <property type="entry name" value="ATPase_P-type"/>
    <property type="match status" value="3"/>
</dbReference>
<dbReference type="PRINTS" id="PR00119">
    <property type="entry name" value="CATATPASE"/>
</dbReference>
<feature type="transmembrane region" description="Helical" evidence="8">
    <location>
        <begin position="861"/>
        <end position="881"/>
    </location>
</feature>
<gene>
    <name evidence="10" type="ORF">FKV42_04365</name>
</gene>
<evidence type="ECO:0000256" key="5">
    <source>
        <dbReference type="ARBA" id="ARBA00022967"/>
    </source>
</evidence>
<dbReference type="SUPFAM" id="SSF81660">
    <property type="entry name" value="Metal cation-transporting ATPase, ATP-binding domain N"/>
    <property type="match status" value="1"/>
</dbReference>
<dbReference type="InterPro" id="IPR008250">
    <property type="entry name" value="ATPase_P-typ_transduc_dom_A_sf"/>
</dbReference>
<dbReference type="InterPro" id="IPR018303">
    <property type="entry name" value="ATPase_P-typ_P_site"/>
</dbReference>
<evidence type="ECO:0000256" key="3">
    <source>
        <dbReference type="ARBA" id="ARBA00022741"/>
    </source>
</evidence>
<dbReference type="SUPFAM" id="SSF56784">
    <property type="entry name" value="HAD-like"/>
    <property type="match status" value="1"/>
</dbReference>
<dbReference type="SFLD" id="SFLDS00003">
    <property type="entry name" value="Haloacid_Dehalogenase"/>
    <property type="match status" value="1"/>
</dbReference>
<dbReference type="GO" id="GO:0005524">
    <property type="term" value="F:ATP binding"/>
    <property type="evidence" value="ECO:0007669"/>
    <property type="project" value="UniProtKB-KW"/>
</dbReference>
<evidence type="ECO:0000259" key="9">
    <source>
        <dbReference type="SMART" id="SM00831"/>
    </source>
</evidence>
<dbReference type="InterPro" id="IPR023214">
    <property type="entry name" value="HAD_sf"/>
</dbReference>
<dbReference type="Gene3D" id="3.40.50.1000">
    <property type="entry name" value="HAD superfamily/HAD-like"/>
    <property type="match status" value="1"/>
</dbReference>
<dbReference type="SFLD" id="SFLDF00027">
    <property type="entry name" value="p-type_atpase"/>
    <property type="match status" value="1"/>
</dbReference>
<dbReference type="PANTHER" id="PTHR42861">
    <property type="entry name" value="CALCIUM-TRANSPORTING ATPASE"/>
    <property type="match status" value="1"/>
</dbReference>
<feature type="transmembrane region" description="Helical" evidence="8">
    <location>
        <begin position="45"/>
        <end position="68"/>
    </location>
</feature>
<proteinExistence type="predicted"/>
<feature type="transmembrane region" description="Helical" evidence="8">
    <location>
        <begin position="251"/>
        <end position="276"/>
    </location>
</feature>
<dbReference type="PROSITE" id="PS00154">
    <property type="entry name" value="ATPASE_E1_E2"/>
    <property type="match status" value="1"/>
</dbReference>
<dbReference type="FunFam" id="3.40.50.1000:FF:000083">
    <property type="entry name" value="Sodium/potassium-transporting ATPase subunit alpha"/>
    <property type="match status" value="1"/>
</dbReference>
<keyword evidence="11" id="KW-1185">Reference proteome</keyword>
<dbReference type="Gene3D" id="3.40.1110.10">
    <property type="entry name" value="Calcium-transporting ATPase, cytoplasmic domain N"/>
    <property type="match status" value="1"/>
</dbReference>
<comment type="caution">
    <text evidence="10">The sequence shown here is derived from an EMBL/GenBank/DDBJ whole genome shotgun (WGS) entry which is preliminary data.</text>
</comment>
<dbReference type="InterPro" id="IPR023298">
    <property type="entry name" value="ATPase_P-typ_TM_dom_sf"/>
</dbReference>
<feature type="transmembrane region" description="Helical" evidence="8">
    <location>
        <begin position="74"/>
        <end position="90"/>
    </location>
</feature>
<evidence type="ECO:0000256" key="7">
    <source>
        <dbReference type="ARBA" id="ARBA00023136"/>
    </source>
</evidence>
<dbReference type="InterPro" id="IPR044492">
    <property type="entry name" value="P_typ_ATPase_HD_dom"/>
</dbReference>
<reference evidence="10 11" key="1">
    <citation type="submission" date="2019-06" db="EMBL/GenBank/DDBJ databases">
        <title>Draft genome sequence of Methanolobus vulcani B1d.</title>
        <authorList>
            <person name="Creighbaum A.J."/>
            <person name="Ticak T."/>
            <person name="Hariraju D."/>
            <person name="Arivett B.A."/>
            <person name="Ferguson D.J.Jr."/>
        </authorList>
    </citation>
    <scope>NUCLEOTIDE SEQUENCE [LARGE SCALE GENOMIC DNA]</scope>
    <source>
        <strain evidence="10 11">B1d</strain>
    </source>
</reference>
<dbReference type="GO" id="GO:0016020">
    <property type="term" value="C:membrane"/>
    <property type="evidence" value="ECO:0007669"/>
    <property type="project" value="UniProtKB-SubCell"/>
</dbReference>
<evidence type="ECO:0000313" key="11">
    <source>
        <dbReference type="Proteomes" id="UP000319335"/>
    </source>
</evidence>
<keyword evidence="7 8" id="KW-0472">Membrane</keyword>
<protein>
    <submittedName>
        <fullName evidence="10">Cation-translocating P-type ATPase</fullName>
    </submittedName>
</protein>
<dbReference type="InterPro" id="IPR023299">
    <property type="entry name" value="ATPase_P-typ_cyto_dom_N"/>
</dbReference>
<evidence type="ECO:0000256" key="2">
    <source>
        <dbReference type="ARBA" id="ARBA00022692"/>
    </source>
</evidence>
<dbReference type="Pfam" id="PF00689">
    <property type="entry name" value="Cation_ATPase_C"/>
    <property type="match status" value="1"/>
</dbReference>
<sequence length="887" mass="96849">MDPEELFTEMKSSRAGLSEQEAQERLASFGKNELTEKKKTTALKVFAGQFVNLIVWVLAAAAVISLAIGETIDFGVIMFTIAVVIILGFVQEYRAEKAMEALKSIVQSETTVLRDKRLRKILTIDVVPGDILVLETGDKVPADAFVYEAVALKIDESSLTGESVPVGKTENETIFAGTQIVHGKCKALVTSTGMNTKIGQIAKLIQTKDEDTPLQVKITKLSLTLAFLAVLASAITFAIGIYIGAPFADMLLISLALAVAAVPEGLPLTLTITLAYGMKKMAGHNAIIRKMLAVETLGSTTIICTDKTGTLTRNEMTVEKLFVSETEIDVTGSGYIPKGDFLKRGNIVDVNKDGTTLNLLRGITLCNNSAIEKKGDKWEVVGDPTEIALTVAAAKVDLWKDELDKDYEMTEEIVFTSERKIMTTIHKTGTGFISFTKGAPEFVLPQCNIIEKNGERVPLTENDREIILAKNLDFASSAYRVLAVTCKEESEVTDTGDFEKDMIFLGLVAMIDPPRDEAKEAVEMCRKAGIKVIMITGDNQETAKAIGRNIGLFDGKNDCGVYEDEKLRRIVEDCAVTGDELEELNDEEFDILVENINVYARTMPEQKLRIVNALQKKGHIVAMTGDGVNDAPALKKADIGIAMGIKGTDVAKESSVMILQDDNFASIVEAVRGGRTIYNNIEKFITYLISRNFMLIILIMAGISLLGFDLIPLLALQILFINMFNEIMPAVSLGLDPATPGIMSMPPRDPNDNFLKKRNLFLVITLAFVMGIASYLVFEISDPVADTTMARTLTFATVVSMILFIPLSFRSLDKSVFSIGIFNNKLMIAGVTATFFATMSVMYIPKLNDAFGLIALSPSEWIMPIVVAFVTFLFAEGLKLATAASKK</sequence>
<dbReference type="InterPro" id="IPR036412">
    <property type="entry name" value="HAD-like_sf"/>
</dbReference>
<dbReference type="GO" id="GO:0016887">
    <property type="term" value="F:ATP hydrolysis activity"/>
    <property type="evidence" value="ECO:0007669"/>
    <property type="project" value="InterPro"/>
</dbReference>
<dbReference type="SUPFAM" id="SSF81665">
    <property type="entry name" value="Calcium ATPase, transmembrane domain M"/>
    <property type="match status" value="1"/>
</dbReference>
<accession>A0A7Z8KPS5</accession>
<dbReference type="InterPro" id="IPR001757">
    <property type="entry name" value="P_typ_ATPase"/>
</dbReference>
<dbReference type="InterPro" id="IPR006068">
    <property type="entry name" value="ATPase_P-typ_cation-transptr_C"/>
</dbReference>
<comment type="subcellular location">
    <subcellularLocation>
        <location evidence="1">Membrane</location>
        <topology evidence="1">Multi-pass membrane protein</topology>
    </subcellularLocation>
</comment>
<dbReference type="Proteomes" id="UP000319335">
    <property type="component" value="Unassembled WGS sequence"/>
</dbReference>
<dbReference type="PRINTS" id="PR00121">
    <property type="entry name" value="NAKATPASE"/>
</dbReference>
<dbReference type="AlphaFoldDB" id="A0A7Z8KPS5"/>
<feature type="domain" description="Cation-transporting P-type ATPase N-terminal" evidence="9">
    <location>
        <begin position="1"/>
        <end position="70"/>
    </location>
</feature>
<organism evidence="10 11">
    <name type="scientific">Methanolobus vulcani</name>
    <dbReference type="NCBI Taxonomy" id="38026"/>
    <lineage>
        <taxon>Archaea</taxon>
        <taxon>Methanobacteriati</taxon>
        <taxon>Methanobacteriota</taxon>
        <taxon>Stenosarchaea group</taxon>
        <taxon>Methanomicrobia</taxon>
        <taxon>Methanosarcinales</taxon>
        <taxon>Methanosarcinaceae</taxon>
        <taxon>Methanolobus</taxon>
    </lineage>
</organism>